<proteinExistence type="predicted"/>
<name>A0A4Y7KKY0_PAPSO</name>
<reference evidence="1 2" key="1">
    <citation type="journal article" date="2018" name="Science">
        <title>The opium poppy genome and morphinan production.</title>
        <authorList>
            <person name="Guo L."/>
            <person name="Winzer T."/>
            <person name="Yang X."/>
            <person name="Li Y."/>
            <person name="Ning Z."/>
            <person name="He Z."/>
            <person name="Teodor R."/>
            <person name="Lu Y."/>
            <person name="Bowser T.A."/>
            <person name="Graham I.A."/>
            <person name="Ye K."/>
        </authorList>
    </citation>
    <scope>NUCLEOTIDE SEQUENCE [LARGE SCALE GENOMIC DNA]</scope>
    <source>
        <strain evidence="2">cv. HN1</strain>
        <tissue evidence="1">Leaves</tissue>
    </source>
</reference>
<sequence length="79" mass="8492">MDPKADKLVRKTAMVASVTAAYFLLTSDYGNQPNILDPIKNKILSAESAVKLFIFGPKKESQVSKVGGEVVTPAAEKQP</sequence>
<dbReference type="EMBL" id="CM010722">
    <property type="protein sequence ID" value="RZC72545.1"/>
    <property type="molecule type" value="Genomic_DNA"/>
</dbReference>
<keyword evidence="2" id="KW-1185">Reference proteome</keyword>
<dbReference type="PANTHER" id="PTHR37696">
    <property type="entry name" value="ADENYLOSUCCINATE SYNTHETASE-RELATED"/>
    <property type="match status" value="1"/>
</dbReference>
<dbReference type="AlphaFoldDB" id="A0A4Y7KKY0"/>
<evidence type="ECO:0000313" key="2">
    <source>
        <dbReference type="Proteomes" id="UP000316621"/>
    </source>
</evidence>
<dbReference type="Gramene" id="RZC72545">
    <property type="protein sequence ID" value="RZC72545"/>
    <property type="gene ID" value="C5167_048016"/>
</dbReference>
<dbReference type="STRING" id="3469.A0A4Y7KKY0"/>
<accession>A0A4Y7KKY0</accession>
<gene>
    <name evidence="1" type="ORF">C5167_048016</name>
</gene>
<organism evidence="1 2">
    <name type="scientific">Papaver somniferum</name>
    <name type="common">Opium poppy</name>
    <dbReference type="NCBI Taxonomy" id="3469"/>
    <lineage>
        <taxon>Eukaryota</taxon>
        <taxon>Viridiplantae</taxon>
        <taxon>Streptophyta</taxon>
        <taxon>Embryophyta</taxon>
        <taxon>Tracheophyta</taxon>
        <taxon>Spermatophyta</taxon>
        <taxon>Magnoliopsida</taxon>
        <taxon>Ranunculales</taxon>
        <taxon>Papaveraceae</taxon>
        <taxon>Papaveroideae</taxon>
        <taxon>Papaver</taxon>
    </lineage>
</organism>
<evidence type="ECO:0000313" key="1">
    <source>
        <dbReference type="EMBL" id="RZC72545.1"/>
    </source>
</evidence>
<protein>
    <submittedName>
        <fullName evidence="1">Uncharacterized protein</fullName>
    </submittedName>
</protein>
<dbReference type="PANTHER" id="PTHR37696:SF1">
    <property type="entry name" value="ADENYLOSUCCINATE SYNTHETASE-RELATED"/>
    <property type="match status" value="1"/>
</dbReference>
<dbReference type="Proteomes" id="UP000316621">
    <property type="component" value="Chromosome 8"/>
</dbReference>
<dbReference type="OMA" id="KETEGNH"/>